<reference evidence="3 4" key="1">
    <citation type="journal article" date="2019" name="Sci. Rep.">
        <title>Orb-weaving spider Araneus ventricosus genome elucidates the spidroin gene catalogue.</title>
        <authorList>
            <person name="Kono N."/>
            <person name="Nakamura H."/>
            <person name="Ohtoshi R."/>
            <person name="Moran D.A.P."/>
            <person name="Shinohara A."/>
            <person name="Yoshida Y."/>
            <person name="Fujiwara M."/>
            <person name="Mori M."/>
            <person name="Tomita M."/>
            <person name="Arakawa K."/>
        </authorList>
    </citation>
    <scope>NUCLEOTIDE SEQUENCE [LARGE SCALE GENOMIC DNA]</scope>
</reference>
<sequence length="452" mass="49513">MDLDDSFTDKLLKRTKARKDYLKGKMMDSPARKKRTALVDEQQIPNEGDEGHKESPKRLCVEQVTSENEVNEDEPMEEVKENVSVKQQEMKGNIYTKEDEPMEEEAPLKARGLAALRKKHSAEDDLSDKKVAQDTQQVDKPPTYVFSTNSTEMCSTRNRLASLAANINGWEDNLKRSTLPATTSAKGVPTRSEHPFNKMNEQKTWNNVKEMGKEAEKQKSVFNKETEKHKPVFNKEAEKQKPIFSKEAEKQKPVFNKERTLQPNFRAKEVEDTLNRSFEPSNLPLSARKALFEQAALGNKVQSEQQTFEPKLSVAQRAAMFENAPKNKFGSRPASQKPANASPVKASTKVGSPVKAAAALGCRSPAKSSTVLNGSPVKPSAILKGSPARPSAALTGSPARSSPAFSRGSPAKSSPAFSHGSPAKSSPAFNRSSPVKPGANGGSTTTPTSVYK</sequence>
<dbReference type="AlphaFoldDB" id="A0A4Y2I0K6"/>
<dbReference type="OrthoDB" id="6437390at2759"/>
<feature type="region of interest" description="Disordered" evidence="1">
    <location>
        <begin position="323"/>
        <end position="452"/>
    </location>
</feature>
<protein>
    <recommendedName>
        <fullName evidence="2">Anillin N-terminal domain-containing protein</fullName>
    </recommendedName>
</protein>
<dbReference type="InterPro" id="IPR031970">
    <property type="entry name" value="Anillin_N"/>
</dbReference>
<feature type="compositionally biased region" description="Polar residues" evidence="1">
    <location>
        <begin position="423"/>
        <end position="433"/>
    </location>
</feature>
<evidence type="ECO:0000313" key="4">
    <source>
        <dbReference type="Proteomes" id="UP000499080"/>
    </source>
</evidence>
<feature type="region of interest" description="Disordered" evidence="1">
    <location>
        <begin position="1"/>
        <end position="150"/>
    </location>
</feature>
<dbReference type="EMBL" id="BGPR01002270">
    <property type="protein sequence ID" value="GBM70739.1"/>
    <property type="molecule type" value="Genomic_DNA"/>
</dbReference>
<comment type="caution">
    <text evidence="3">The sequence shown here is derived from an EMBL/GenBank/DDBJ whole genome shotgun (WGS) entry which is preliminary data.</text>
</comment>
<evidence type="ECO:0000259" key="2">
    <source>
        <dbReference type="Pfam" id="PF16018"/>
    </source>
</evidence>
<feature type="region of interest" description="Disordered" evidence="1">
    <location>
        <begin position="178"/>
        <end position="262"/>
    </location>
</feature>
<feature type="compositionally biased region" description="Basic and acidic residues" evidence="1">
    <location>
        <begin position="49"/>
        <end position="60"/>
    </location>
</feature>
<proteinExistence type="predicted"/>
<feature type="compositionally biased region" description="Basic and acidic residues" evidence="1">
    <location>
        <begin position="121"/>
        <end position="132"/>
    </location>
</feature>
<evidence type="ECO:0000313" key="3">
    <source>
        <dbReference type="EMBL" id="GBM70739.1"/>
    </source>
</evidence>
<name>A0A4Y2I0K6_ARAVE</name>
<feature type="domain" description="Anillin N-terminal" evidence="2">
    <location>
        <begin position="113"/>
        <end position="182"/>
    </location>
</feature>
<keyword evidence="4" id="KW-1185">Reference proteome</keyword>
<gene>
    <name evidence="3" type="ORF">AVEN_112305_1</name>
</gene>
<evidence type="ECO:0000256" key="1">
    <source>
        <dbReference type="SAM" id="MobiDB-lite"/>
    </source>
</evidence>
<dbReference type="Proteomes" id="UP000499080">
    <property type="component" value="Unassembled WGS sequence"/>
</dbReference>
<feature type="compositionally biased region" description="Basic and acidic residues" evidence="1">
    <location>
        <begin position="7"/>
        <end position="26"/>
    </location>
</feature>
<dbReference type="Pfam" id="PF16018">
    <property type="entry name" value="Anillin_N"/>
    <property type="match status" value="1"/>
</dbReference>
<organism evidence="3 4">
    <name type="scientific">Araneus ventricosus</name>
    <name type="common">Orbweaver spider</name>
    <name type="synonym">Epeira ventricosa</name>
    <dbReference type="NCBI Taxonomy" id="182803"/>
    <lineage>
        <taxon>Eukaryota</taxon>
        <taxon>Metazoa</taxon>
        <taxon>Ecdysozoa</taxon>
        <taxon>Arthropoda</taxon>
        <taxon>Chelicerata</taxon>
        <taxon>Arachnida</taxon>
        <taxon>Araneae</taxon>
        <taxon>Araneomorphae</taxon>
        <taxon>Entelegynae</taxon>
        <taxon>Araneoidea</taxon>
        <taxon>Araneidae</taxon>
        <taxon>Araneus</taxon>
    </lineage>
</organism>
<feature type="compositionally biased region" description="Polar residues" evidence="1">
    <location>
        <begin position="442"/>
        <end position="452"/>
    </location>
</feature>
<accession>A0A4Y2I0K6</accession>
<feature type="compositionally biased region" description="Basic and acidic residues" evidence="1">
    <location>
        <begin position="210"/>
        <end position="262"/>
    </location>
</feature>